<keyword evidence="2" id="KW-1133">Transmembrane helix</keyword>
<feature type="transmembrane region" description="Helical" evidence="2">
    <location>
        <begin position="75"/>
        <end position="99"/>
    </location>
</feature>
<organism evidence="3 4">
    <name type="scientific">Acanthaster planci</name>
    <name type="common">Crown-of-thorns starfish</name>
    <dbReference type="NCBI Taxonomy" id="133434"/>
    <lineage>
        <taxon>Eukaryota</taxon>
        <taxon>Metazoa</taxon>
        <taxon>Echinodermata</taxon>
        <taxon>Eleutherozoa</taxon>
        <taxon>Asterozoa</taxon>
        <taxon>Asteroidea</taxon>
        <taxon>Valvatacea</taxon>
        <taxon>Valvatida</taxon>
        <taxon>Acanthasteridae</taxon>
        <taxon>Acanthaster</taxon>
    </lineage>
</organism>
<evidence type="ECO:0000256" key="1">
    <source>
        <dbReference type="SAM" id="MobiDB-lite"/>
    </source>
</evidence>
<proteinExistence type="predicted"/>
<reference evidence="4" key="1">
    <citation type="submission" date="2025-08" db="UniProtKB">
        <authorList>
            <consortium name="RefSeq"/>
        </authorList>
    </citation>
    <scope>IDENTIFICATION</scope>
</reference>
<protein>
    <submittedName>
        <fullName evidence="4">Uncharacterized protein LOC110974996</fullName>
    </submittedName>
</protein>
<keyword evidence="2" id="KW-0812">Transmembrane</keyword>
<feature type="transmembrane region" description="Helical" evidence="2">
    <location>
        <begin position="111"/>
        <end position="133"/>
    </location>
</feature>
<keyword evidence="2" id="KW-0472">Membrane</keyword>
<dbReference type="Proteomes" id="UP000694845">
    <property type="component" value="Unplaced"/>
</dbReference>
<accession>A0A8B7XRW6</accession>
<dbReference type="KEGG" id="aplc:110974996"/>
<evidence type="ECO:0000313" key="4">
    <source>
        <dbReference type="RefSeq" id="XP_022082711.1"/>
    </source>
</evidence>
<keyword evidence="3" id="KW-1185">Reference proteome</keyword>
<name>A0A8B7XRW6_ACAPL</name>
<dbReference type="GeneID" id="110974996"/>
<feature type="transmembrane region" description="Helical" evidence="2">
    <location>
        <begin position="36"/>
        <end position="54"/>
    </location>
</feature>
<dbReference type="AlphaFoldDB" id="A0A8B7XRW6"/>
<feature type="transmembrane region" description="Helical" evidence="2">
    <location>
        <begin position="153"/>
        <end position="174"/>
    </location>
</feature>
<evidence type="ECO:0000313" key="3">
    <source>
        <dbReference type="Proteomes" id="UP000694845"/>
    </source>
</evidence>
<dbReference type="RefSeq" id="XP_022082711.1">
    <property type="nucleotide sequence ID" value="XM_022227019.1"/>
</dbReference>
<gene>
    <name evidence="4" type="primary">LOC110974996</name>
</gene>
<sequence>MKWLVVFPLVSSLLAIAAIAVGICVSSGALFIQPRALSGIVYVSIALVLVSKVLHENMLRLFALTRSNSKTRSKIHCLNMFSALIGLVGLLSVTVAYATPNPVFGMTKSSLQTAMEILGCVSAALYCAVQAHLSKVVRPELCSRCVVNLRRTLTVFVTLQAVTVIVLGNILPLVLPVTLSNLHLLRLSRLSDGILKYVLVSVVCVYLLTFTHEFSKEPPNPNDRSSSKNAVEPEPMPNPDT</sequence>
<evidence type="ECO:0000256" key="2">
    <source>
        <dbReference type="SAM" id="Phobius"/>
    </source>
</evidence>
<feature type="region of interest" description="Disordered" evidence="1">
    <location>
        <begin position="216"/>
        <end position="241"/>
    </location>
</feature>